<keyword evidence="2 5" id="KW-0808">Transferase</keyword>
<dbReference type="CDD" id="cd02440">
    <property type="entry name" value="AdoMet_MTases"/>
    <property type="match status" value="1"/>
</dbReference>
<evidence type="ECO:0000313" key="6">
    <source>
        <dbReference type="Proteomes" id="UP001596512"/>
    </source>
</evidence>
<dbReference type="SUPFAM" id="SSF53335">
    <property type="entry name" value="S-adenosyl-L-methionine-dependent methyltransferases"/>
    <property type="match status" value="1"/>
</dbReference>
<dbReference type="InterPro" id="IPR029063">
    <property type="entry name" value="SAM-dependent_MTases_sf"/>
</dbReference>
<evidence type="ECO:0000256" key="1">
    <source>
        <dbReference type="ARBA" id="ARBA00022603"/>
    </source>
</evidence>
<evidence type="ECO:0000313" key="5">
    <source>
        <dbReference type="EMBL" id="MFC7614585.1"/>
    </source>
</evidence>
<dbReference type="Gene3D" id="2.20.130.10">
    <property type="entry name" value="CAC2371-like domains"/>
    <property type="match status" value="1"/>
</dbReference>
<dbReference type="GO" id="GO:0102208">
    <property type="term" value="F:2-polyprenyl-6-hydroxyphenol methylase activity"/>
    <property type="evidence" value="ECO:0007669"/>
    <property type="project" value="UniProtKB-EC"/>
</dbReference>
<dbReference type="EC" id="2.1.1.222" evidence="5"/>
<sequence>MSYSDDHAEFYDVVFLSRGKDWVAEAKELTGLVKARRPGADSVLDVACGTGAHLEAFAEHFAHVAGVEPADAMRRLAQDRPGVRAVHPGDMRDFTADRAYDAVTCLGFAVGYMPDEAALDAAIAHMARQLVPGGVLVVEPWWSPEKFLDGYVGGHLVREDGRAISRITHSVRDGDKSRMTIAFTVAGPGGVRQFHEVETQTLFTDGQYLRAFERAGCPAERVAGPPDHPGYLVGVRH</sequence>
<dbReference type="PANTHER" id="PTHR43464:SF19">
    <property type="entry name" value="UBIQUINONE BIOSYNTHESIS O-METHYLTRANSFERASE, MITOCHONDRIAL"/>
    <property type="match status" value="1"/>
</dbReference>
<dbReference type="Gene3D" id="3.40.50.150">
    <property type="entry name" value="Vaccinia Virus protein VP39"/>
    <property type="match status" value="1"/>
</dbReference>
<dbReference type="Proteomes" id="UP001596512">
    <property type="component" value="Unassembled WGS sequence"/>
</dbReference>
<proteinExistence type="predicted"/>
<comment type="caution">
    <text evidence="5">The sequence shown here is derived from an EMBL/GenBank/DDBJ whole genome shotgun (WGS) entry which is preliminary data.</text>
</comment>
<evidence type="ECO:0000259" key="4">
    <source>
        <dbReference type="Pfam" id="PF13649"/>
    </source>
</evidence>
<dbReference type="PANTHER" id="PTHR43464">
    <property type="entry name" value="METHYLTRANSFERASE"/>
    <property type="match status" value="1"/>
</dbReference>
<evidence type="ECO:0000256" key="3">
    <source>
        <dbReference type="ARBA" id="ARBA00022691"/>
    </source>
</evidence>
<gene>
    <name evidence="5" type="ORF">ACFQV2_14670</name>
</gene>
<feature type="domain" description="Methyltransferase" evidence="4">
    <location>
        <begin position="43"/>
        <end position="134"/>
    </location>
</feature>
<keyword evidence="6" id="KW-1185">Reference proteome</keyword>
<reference evidence="6" key="1">
    <citation type="journal article" date="2019" name="Int. J. Syst. Evol. Microbiol.">
        <title>The Global Catalogue of Microorganisms (GCM) 10K type strain sequencing project: providing services to taxonomists for standard genome sequencing and annotation.</title>
        <authorList>
            <consortium name="The Broad Institute Genomics Platform"/>
            <consortium name="The Broad Institute Genome Sequencing Center for Infectious Disease"/>
            <person name="Wu L."/>
            <person name="Ma J."/>
        </authorList>
    </citation>
    <scope>NUCLEOTIDE SEQUENCE [LARGE SCALE GENOMIC DNA]</scope>
    <source>
        <strain evidence="6">JCM 17695</strain>
    </source>
</reference>
<dbReference type="InterPro" id="IPR041698">
    <property type="entry name" value="Methyltransf_25"/>
</dbReference>
<keyword evidence="1 5" id="KW-0489">Methyltransferase</keyword>
<protein>
    <submittedName>
        <fullName evidence="5">Class I SAM-dependent methyltransferase</fullName>
        <ecNumber evidence="5">2.1.1.222</ecNumber>
        <ecNumber evidence="5">2.1.1.64</ecNumber>
    </submittedName>
</protein>
<dbReference type="GO" id="GO:0061542">
    <property type="term" value="F:3-demethylubiquinol 3-O-methyltransferase activity"/>
    <property type="evidence" value="ECO:0007669"/>
    <property type="project" value="UniProtKB-EC"/>
</dbReference>
<keyword evidence="3" id="KW-0949">S-adenosyl-L-methionine</keyword>
<dbReference type="Pfam" id="PF13649">
    <property type="entry name" value="Methyltransf_25"/>
    <property type="match status" value="1"/>
</dbReference>
<dbReference type="EC" id="2.1.1.64" evidence="5"/>
<dbReference type="GO" id="GO:0032259">
    <property type="term" value="P:methylation"/>
    <property type="evidence" value="ECO:0007669"/>
    <property type="project" value="UniProtKB-KW"/>
</dbReference>
<accession>A0ABW2TLE9</accession>
<evidence type="ECO:0000256" key="2">
    <source>
        <dbReference type="ARBA" id="ARBA00022679"/>
    </source>
</evidence>
<dbReference type="EMBL" id="JBHTEY010000004">
    <property type="protein sequence ID" value="MFC7614585.1"/>
    <property type="molecule type" value="Genomic_DNA"/>
</dbReference>
<organism evidence="5 6">
    <name type="scientific">Actinokineospora soli</name>
    <dbReference type="NCBI Taxonomy" id="1048753"/>
    <lineage>
        <taxon>Bacteria</taxon>
        <taxon>Bacillati</taxon>
        <taxon>Actinomycetota</taxon>
        <taxon>Actinomycetes</taxon>
        <taxon>Pseudonocardiales</taxon>
        <taxon>Pseudonocardiaceae</taxon>
        <taxon>Actinokineospora</taxon>
    </lineage>
</organism>
<name>A0ABW2TLE9_9PSEU</name>